<gene>
    <name evidence="1" type="ORF">EYF80_017255</name>
</gene>
<dbReference type="Proteomes" id="UP000314294">
    <property type="component" value="Unassembled WGS sequence"/>
</dbReference>
<evidence type="ECO:0000313" key="1">
    <source>
        <dbReference type="EMBL" id="TNN72479.1"/>
    </source>
</evidence>
<name>A0A4Z2I342_9TELE</name>
<sequence>MPRGASGLLGAQRNTVSSRGRRRAWATDLEEEEEERMTHLSSSVLSLIRSSKLEEYCSNMHSIESMIVNALGDQNSIEPVICHFQYKAPVYHTVAGFEPSVDDVTIVQILHAAPGAVFGHNGKDPRVVEQSQEQIEVLVPHVSELIGRQ</sequence>
<accession>A0A4Z2I342</accession>
<evidence type="ECO:0000313" key="2">
    <source>
        <dbReference type="Proteomes" id="UP000314294"/>
    </source>
</evidence>
<reference evidence="1 2" key="1">
    <citation type="submission" date="2019-03" db="EMBL/GenBank/DDBJ databases">
        <title>First draft genome of Liparis tanakae, snailfish: a comprehensive survey of snailfish specific genes.</title>
        <authorList>
            <person name="Kim W."/>
            <person name="Song I."/>
            <person name="Jeong J.-H."/>
            <person name="Kim D."/>
            <person name="Kim S."/>
            <person name="Ryu S."/>
            <person name="Song J.Y."/>
            <person name="Lee S.K."/>
        </authorList>
    </citation>
    <scope>NUCLEOTIDE SEQUENCE [LARGE SCALE GENOMIC DNA]</scope>
    <source>
        <tissue evidence="1">Muscle</tissue>
    </source>
</reference>
<dbReference type="AlphaFoldDB" id="A0A4Z2I342"/>
<organism evidence="1 2">
    <name type="scientific">Liparis tanakae</name>
    <name type="common">Tanaka's snailfish</name>
    <dbReference type="NCBI Taxonomy" id="230148"/>
    <lineage>
        <taxon>Eukaryota</taxon>
        <taxon>Metazoa</taxon>
        <taxon>Chordata</taxon>
        <taxon>Craniata</taxon>
        <taxon>Vertebrata</taxon>
        <taxon>Euteleostomi</taxon>
        <taxon>Actinopterygii</taxon>
        <taxon>Neopterygii</taxon>
        <taxon>Teleostei</taxon>
        <taxon>Neoteleostei</taxon>
        <taxon>Acanthomorphata</taxon>
        <taxon>Eupercaria</taxon>
        <taxon>Perciformes</taxon>
        <taxon>Cottioidei</taxon>
        <taxon>Cottales</taxon>
        <taxon>Liparidae</taxon>
        <taxon>Liparis</taxon>
    </lineage>
</organism>
<protein>
    <submittedName>
        <fullName evidence="1">Uncharacterized protein</fullName>
    </submittedName>
</protein>
<keyword evidence="2" id="KW-1185">Reference proteome</keyword>
<comment type="caution">
    <text evidence="1">The sequence shown here is derived from an EMBL/GenBank/DDBJ whole genome shotgun (WGS) entry which is preliminary data.</text>
</comment>
<proteinExistence type="predicted"/>
<dbReference type="EMBL" id="SRLO01000136">
    <property type="protein sequence ID" value="TNN72479.1"/>
    <property type="molecule type" value="Genomic_DNA"/>
</dbReference>